<dbReference type="PANTHER" id="PTHR47326">
    <property type="entry name" value="TRANSPOSABLE ELEMENT TC3 TRANSPOSASE-LIKE PROTEIN"/>
    <property type="match status" value="1"/>
</dbReference>
<name>A0A195E8R1_9HYME</name>
<evidence type="ECO:0000313" key="2">
    <source>
        <dbReference type="Proteomes" id="UP000078492"/>
    </source>
</evidence>
<dbReference type="Proteomes" id="UP000078492">
    <property type="component" value="Unassembled WGS sequence"/>
</dbReference>
<dbReference type="GO" id="GO:0003676">
    <property type="term" value="F:nucleic acid binding"/>
    <property type="evidence" value="ECO:0007669"/>
    <property type="project" value="InterPro"/>
</dbReference>
<gene>
    <name evidence="1" type="ORF">ALC57_06115</name>
</gene>
<keyword evidence="2" id="KW-1185">Reference proteome</keyword>
<evidence type="ECO:0000313" key="1">
    <source>
        <dbReference type="EMBL" id="KYN21501.1"/>
    </source>
</evidence>
<accession>A0A195E8R1</accession>
<dbReference type="PANTHER" id="PTHR47326:SF1">
    <property type="entry name" value="HTH PSQ-TYPE DOMAIN-CONTAINING PROTEIN"/>
    <property type="match status" value="1"/>
</dbReference>
<dbReference type="AlphaFoldDB" id="A0A195E8R1"/>
<reference evidence="1 2" key="1">
    <citation type="submission" date="2015-09" db="EMBL/GenBank/DDBJ databases">
        <title>Trachymyrmex cornetzi WGS genome.</title>
        <authorList>
            <person name="Nygaard S."/>
            <person name="Hu H."/>
            <person name="Boomsma J."/>
            <person name="Zhang G."/>
        </authorList>
    </citation>
    <scope>NUCLEOTIDE SEQUENCE [LARGE SCALE GENOMIC DNA]</scope>
    <source>
        <strain evidence="1">Tcor2-1</strain>
        <tissue evidence="1">Whole body</tissue>
    </source>
</reference>
<protein>
    <recommendedName>
        <fullName evidence="3">Transposable element Tc3 transposase</fullName>
    </recommendedName>
</protein>
<evidence type="ECO:0008006" key="3">
    <source>
        <dbReference type="Google" id="ProtNLM"/>
    </source>
</evidence>
<dbReference type="EMBL" id="KQ979440">
    <property type="protein sequence ID" value="KYN21501.1"/>
    <property type="molecule type" value="Genomic_DNA"/>
</dbReference>
<dbReference type="STRING" id="471704.A0A195E8R1"/>
<organism evidence="1 2">
    <name type="scientific">Trachymyrmex cornetzi</name>
    <dbReference type="NCBI Taxonomy" id="471704"/>
    <lineage>
        <taxon>Eukaryota</taxon>
        <taxon>Metazoa</taxon>
        <taxon>Ecdysozoa</taxon>
        <taxon>Arthropoda</taxon>
        <taxon>Hexapoda</taxon>
        <taxon>Insecta</taxon>
        <taxon>Pterygota</taxon>
        <taxon>Neoptera</taxon>
        <taxon>Endopterygota</taxon>
        <taxon>Hymenoptera</taxon>
        <taxon>Apocrita</taxon>
        <taxon>Aculeata</taxon>
        <taxon>Formicoidea</taxon>
        <taxon>Formicidae</taxon>
        <taxon>Myrmicinae</taxon>
        <taxon>Trachymyrmex</taxon>
    </lineage>
</organism>
<sequence length="141" mass="16435">MNVSLIPNYKFNLIISLLEDVPLSLRLVMWFQQDGAPSHYARSSRNALNILYPNKWIGRGSLTPWPPRSPDINHLDFFLWGFIKEKVFSTKPTTRDNMKERIRQACAAVTLQMLADVRRSLNTRINRCLEVHGNNFEHLLQ</sequence>
<dbReference type="InterPro" id="IPR036397">
    <property type="entry name" value="RNaseH_sf"/>
</dbReference>
<dbReference type="Gene3D" id="3.30.420.10">
    <property type="entry name" value="Ribonuclease H-like superfamily/Ribonuclease H"/>
    <property type="match status" value="1"/>
</dbReference>
<proteinExistence type="predicted"/>